<dbReference type="EMBL" id="JAKWBI020000004">
    <property type="protein sequence ID" value="KAJ2907157.1"/>
    <property type="molecule type" value="Genomic_DNA"/>
</dbReference>
<comment type="caution">
    <text evidence="5">The sequence shown here is derived from an EMBL/GenBank/DDBJ whole genome shotgun (WGS) entry which is preliminary data.</text>
</comment>
<dbReference type="InterPro" id="IPR011107">
    <property type="entry name" value="PPI_Ypi1"/>
</dbReference>
<dbReference type="AlphaFoldDB" id="A0AAD5WW38"/>
<organism evidence="5 6">
    <name type="scientific">Zalerion maritima</name>
    <dbReference type="NCBI Taxonomy" id="339359"/>
    <lineage>
        <taxon>Eukaryota</taxon>
        <taxon>Fungi</taxon>
        <taxon>Dikarya</taxon>
        <taxon>Ascomycota</taxon>
        <taxon>Pezizomycotina</taxon>
        <taxon>Sordariomycetes</taxon>
        <taxon>Lulworthiomycetidae</taxon>
        <taxon>Lulworthiales</taxon>
        <taxon>Lulworthiaceae</taxon>
        <taxon>Zalerion</taxon>
    </lineage>
</organism>
<gene>
    <name evidence="5" type="ORF">MKZ38_007672</name>
</gene>
<proteinExistence type="inferred from homology"/>
<accession>A0AAD5WW38</accession>
<dbReference type="PANTHER" id="PTHR20835:SF0">
    <property type="entry name" value="E3 UBIQUITIN-PROTEIN LIGASE PPP1R11"/>
    <property type="match status" value="1"/>
</dbReference>
<reference evidence="5" key="1">
    <citation type="submission" date="2022-07" db="EMBL/GenBank/DDBJ databases">
        <title>Draft genome sequence of Zalerion maritima ATCC 34329, a (micro)plastics degrading marine fungus.</title>
        <authorList>
            <person name="Paco A."/>
            <person name="Goncalves M.F.M."/>
            <person name="Rocha-Santos T.A.P."/>
            <person name="Alves A."/>
        </authorList>
    </citation>
    <scope>NUCLEOTIDE SEQUENCE</scope>
    <source>
        <strain evidence="5">ATCC 34329</strain>
    </source>
</reference>
<comment type="function">
    <text evidence="1 3">Regulator of type 1 phosphatases which maintains protein phosphatase activity under strict control.</text>
</comment>
<feature type="compositionally biased region" description="Gly residues" evidence="4">
    <location>
        <begin position="203"/>
        <end position="217"/>
    </location>
</feature>
<protein>
    <recommendedName>
        <fullName evidence="3">Type 1 phosphatases regulator</fullName>
    </recommendedName>
</protein>
<evidence type="ECO:0000313" key="6">
    <source>
        <dbReference type="Proteomes" id="UP001201980"/>
    </source>
</evidence>
<dbReference type="Proteomes" id="UP001201980">
    <property type="component" value="Unassembled WGS sequence"/>
</dbReference>
<feature type="compositionally biased region" description="Low complexity" evidence="4">
    <location>
        <begin position="115"/>
        <end position="130"/>
    </location>
</feature>
<sequence length="217" mass="22551">MADPRTASTTAPGPSTQANPNPDNPDNPNSLNPSNPGSGIARTATPSSGSQTVTQSHLRSHSRQPILRLRGANLTSGPRVQWADDVVDNEGLGRKKSKVCCIYHRPRAVDESSDSDSSSSSSSSSSSDSDSNFDPQDADKAGKSSSRNHRHSKGHGHGRDHGDDGAGCRRDPGNGKGKGKKRSGRKPSPNAYEKMPRYDAKPGDGGTGGGGGRPMGA</sequence>
<name>A0AAD5WW38_9PEZI</name>
<evidence type="ECO:0000256" key="3">
    <source>
        <dbReference type="RuleBase" id="RU367162"/>
    </source>
</evidence>
<feature type="compositionally biased region" description="Low complexity" evidence="4">
    <location>
        <begin position="19"/>
        <end position="36"/>
    </location>
</feature>
<feature type="compositionally biased region" description="Polar residues" evidence="4">
    <location>
        <begin position="1"/>
        <end position="18"/>
    </location>
</feature>
<keyword evidence="3" id="KW-0539">Nucleus</keyword>
<dbReference type="GO" id="GO:0005634">
    <property type="term" value="C:nucleus"/>
    <property type="evidence" value="ECO:0007669"/>
    <property type="project" value="UniProtKB-SubCell"/>
</dbReference>
<feature type="compositionally biased region" description="Polar residues" evidence="4">
    <location>
        <begin position="44"/>
        <end position="57"/>
    </location>
</feature>
<feature type="compositionally biased region" description="Basic residues" evidence="4">
    <location>
        <begin position="146"/>
        <end position="156"/>
    </location>
</feature>
<evidence type="ECO:0000256" key="4">
    <source>
        <dbReference type="SAM" id="MobiDB-lite"/>
    </source>
</evidence>
<dbReference type="Pfam" id="PF07491">
    <property type="entry name" value="PPI_Ypi1"/>
    <property type="match status" value="1"/>
</dbReference>
<dbReference type="GO" id="GO:0008157">
    <property type="term" value="F:protein phosphatase 1 binding"/>
    <property type="evidence" value="ECO:0007669"/>
    <property type="project" value="TreeGrafter"/>
</dbReference>
<feature type="compositionally biased region" description="Basic and acidic residues" evidence="4">
    <location>
        <begin position="157"/>
        <end position="173"/>
    </location>
</feature>
<dbReference type="PANTHER" id="PTHR20835">
    <property type="entry name" value="E3 UBIQUITIN-PROTEIN LIGASE PPP1R11-RELATED"/>
    <property type="match status" value="1"/>
</dbReference>
<dbReference type="GO" id="GO:0004865">
    <property type="term" value="F:protein serine/threonine phosphatase inhibitor activity"/>
    <property type="evidence" value="ECO:0007669"/>
    <property type="project" value="UniProtKB-UniRule"/>
</dbReference>
<evidence type="ECO:0000313" key="5">
    <source>
        <dbReference type="EMBL" id="KAJ2907157.1"/>
    </source>
</evidence>
<feature type="region of interest" description="Disordered" evidence="4">
    <location>
        <begin position="1"/>
        <end position="217"/>
    </location>
</feature>
<comment type="subcellular location">
    <subcellularLocation>
        <location evidence="3">Nucleus</location>
    </subcellularLocation>
</comment>
<keyword evidence="6" id="KW-1185">Reference proteome</keyword>
<evidence type="ECO:0000256" key="2">
    <source>
        <dbReference type="ARBA" id="ARBA00005605"/>
    </source>
</evidence>
<comment type="similarity">
    <text evidence="2 3">Belongs to the YPI1 family.</text>
</comment>
<evidence type="ECO:0000256" key="1">
    <source>
        <dbReference type="ARBA" id="ARBA00003401"/>
    </source>
</evidence>